<feature type="region of interest" description="Disordered" evidence="1">
    <location>
        <begin position="169"/>
        <end position="197"/>
    </location>
</feature>
<accession>A0A8H8P617</accession>
<dbReference type="AlphaFoldDB" id="A0A8H8P617"/>
<dbReference type="KEGG" id="rsx:RhiXN_10551"/>
<organism evidence="2 3">
    <name type="scientific">Rhizoctonia solani</name>
    <dbReference type="NCBI Taxonomy" id="456999"/>
    <lineage>
        <taxon>Eukaryota</taxon>
        <taxon>Fungi</taxon>
        <taxon>Dikarya</taxon>
        <taxon>Basidiomycota</taxon>
        <taxon>Agaricomycotina</taxon>
        <taxon>Agaricomycetes</taxon>
        <taxon>Cantharellales</taxon>
        <taxon>Ceratobasidiaceae</taxon>
        <taxon>Rhizoctonia</taxon>
    </lineage>
</organism>
<dbReference type="RefSeq" id="XP_043184464.1">
    <property type="nucleotide sequence ID" value="XM_043330367.1"/>
</dbReference>
<reference evidence="2" key="1">
    <citation type="submission" date="2020-05" db="EMBL/GenBank/DDBJ databases">
        <title>Evolutionary and genomic comparisons of hybrid uninucleate and nonhybrid Rhizoctonia fungi.</title>
        <authorList>
            <person name="Li C."/>
            <person name="Chen X."/>
        </authorList>
    </citation>
    <scope>NUCLEOTIDE SEQUENCE</scope>
    <source>
        <strain evidence="2">AG-1 IA</strain>
    </source>
</reference>
<gene>
    <name evidence="2" type="ORF">RhiXN_10551</name>
</gene>
<dbReference type="GeneID" id="67032830"/>
<name>A0A8H8P617_9AGAM</name>
<proteinExistence type="predicted"/>
<dbReference type="EMBL" id="CP059668">
    <property type="protein sequence ID" value="QRW24227.1"/>
    <property type="molecule type" value="Genomic_DNA"/>
</dbReference>
<dbReference type="Pfam" id="PF02992">
    <property type="entry name" value="Transposase_21"/>
    <property type="match status" value="1"/>
</dbReference>
<evidence type="ECO:0000313" key="3">
    <source>
        <dbReference type="Proteomes" id="UP000650533"/>
    </source>
</evidence>
<sequence>MLVAPTSSLAAALPSYPLPNSSLFTSGCLSLRSSALTLHLPEPHLLLFSVMTCSKQHCSGSKCFVSLRTICRHLKHGCNRQRQQHSCLVAATNAIIERALNKGCVCLDPNPRPPTRLSRHYGWHEPPRSPPPPALRDRLACPPNDPLAELPWYSPEVAHPDFCHDTFGVGPGPASRSASPQFAPQVPRPPPVDKDDKGAQYTLRNAFPWLDNLNAKEYLVNKFLFQLVHTVDHKLPDHQQLLVQVFNLKVLTDISGISYSKLRRAFPNQLGNLPTESKLQTCIGVISGLRGSGVDCCINLCAAYTGAYANEVICLYCSEPRYQPNPCRPDCCIPRWQFQYIPLVLQLIAYYQNPLMARSMQYCLERRRSPDLLLDIFDGSFYRQLLGRCVTVGAETLDHHYFSKPTDVALGLSTDGFGPFKSCKQTCWPLILFNYNLPPSIRTQLQHILCIGVIPGPNAPKELTTVITS</sequence>
<dbReference type="InterPro" id="IPR004242">
    <property type="entry name" value="Transposase_21"/>
</dbReference>
<evidence type="ECO:0000256" key="1">
    <source>
        <dbReference type="SAM" id="MobiDB-lite"/>
    </source>
</evidence>
<evidence type="ECO:0000313" key="2">
    <source>
        <dbReference type="EMBL" id="QRW24227.1"/>
    </source>
</evidence>
<dbReference type="Proteomes" id="UP000650533">
    <property type="component" value="Chromosome 11"/>
</dbReference>
<protein>
    <submittedName>
        <fullName evidence="2">Transposase family tnp2</fullName>
    </submittedName>
</protein>